<dbReference type="CDD" id="cd06899">
    <property type="entry name" value="lectin_legume_LecRK_Arcelin_ConA"/>
    <property type="match status" value="2"/>
</dbReference>
<dbReference type="AlphaFoldDB" id="A0A9J5X1F6"/>
<dbReference type="SUPFAM" id="SSF49899">
    <property type="entry name" value="Concanavalin A-like lectins/glucanases"/>
    <property type="match status" value="2"/>
</dbReference>
<dbReference type="CDD" id="cd14066">
    <property type="entry name" value="STKc_IRAK"/>
    <property type="match status" value="1"/>
</dbReference>
<dbReference type="Proteomes" id="UP000824120">
    <property type="component" value="Chromosome 10"/>
</dbReference>
<dbReference type="InterPro" id="IPR050528">
    <property type="entry name" value="L-type_Lectin-RKs"/>
</dbReference>
<accession>A0A9J5X1F6</accession>
<evidence type="ECO:0000256" key="14">
    <source>
        <dbReference type="ARBA" id="ARBA00022989"/>
    </source>
</evidence>
<dbReference type="Pfam" id="PF00069">
    <property type="entry name" value="Pkinase"/>
    <property type="match status" value="1"/>
</dbReference>
<feature type="compositionally biased region" description="Polar residues" evidence="19">
    <location>
        <begin position="629"/>
        <end position="638"/>
    </location>
</feature>
<comment type="similarity">
    <text evidence="3">In the C-terminal section; belongs to the protein kinase superfamily. Ser/Thr protein kinase family.</text>
</comment>
<keyword evidence="13 18" id="KW-0067">ATP-binding</keyword>
<dbReference type="InterPro" id="IPR008271">
    <property type="entry name" value="Ser/Thr_kinase_AS"/>
</dbReference>
<evidence type="ECO:0000256" key="4">
    <source>
        <dbReference type="ARBA" id="ARBA00012513"/>
    </source>
</evidence>
<evidence type="ECO:0000256" key="9">
    <source>
        <dbReference type="ARBA" id="ARBA00022729"/>
    </source>
</evidence>
<feature type="region of interest" description="Disordered" evidence="19">
    <location>
        <begin position="629"/>
        <end position="652"/>
    </location>
</feature>
<feature type="chain" id="PRO_5039937024" description="non-specific serine/threonine protein kinase" evidence="21">
    <location>
        <begin position="20"/>
        <end position="924"/>
    </location>
</feature>
<proteinExistence type="inferred from homology"/>
<comment type="similarity">
    <text evidence="2">In the N-terminal section; belongs to the leguminous lectin family.</text>
</comment>
<keyword evidence="8 20" id="KW-0812">Transmembrane</keyword>
<dbReference type="PANTHER" id="PTHR27007">
    <property type="match status" value="1"/>
</dbReference>
<evidence type="ECO:0000256" key="7">
    <source>
        <dbReference type="ARBA" id="ARBA00022679"/>
    </source>
</evidence>
<comment type="subcellular location">
    <subcellularLocation>
        <location evidence="1">Cell membrane</location>
        <topology evidence="1">Single-pass type I membrane protein</topology>
    </subcellularLocation>
</comment>
<evidence type="ECO:0000256" key="21">
    <source>
        <dbReference type="SAM" id="SignalP"/>
    </source>
</evidence>
<dbReference type="FunFam" id="3.30.200.20:FF:000168">
    <property type="entry name" value="L-type lectin-domain containing receptor kinase IX.1"/>
    <property type="match status" value="1"/>
</dbReference>
<keyword evidence="12" id="KW-0418">Kinase</keyword>
<evidence type="ECO:0000256" key="15">
    <source>
        <dbReference type="ARBA" id="ARBA00023136"/>
    </source>
</evidence>
<dbReference type="SMART" id="SM00220">
    <property type="entry name" value="S_TKc"/>
    <property type="match status" value="1"/>
</dbReference>
<evidence type="ECO:0000256" key="1">
    <source>
        <dbReference type="ARBA" id="ARBA00004251"/>
    </source>
</evidence>
<dbReference type="GO" id="GO:0002229">
    <property type="term" value="P:defense response to oomycetes"/>
    <property type="evidence" value="ECO:0007669"/>
    <property type="project" value="UniProtKB-ARBA"/>
</dbReference>
<name>A0A9J5X1F6_SOLCO</name>
<evidence type="ECO:0000256" key="17">
    <source>
        <dbReference type="ARBA" id="ARBA00023180"/>
    </source>
</evidence>
<keyword evidence="7" id="KW-0808">Transferase</keyword>
<evidence type="ECO:0000256" key="20">
    <source>
        <dbReference type="SAM" id="Phobius"/>
    </source>
</evidence>
<dbReference type="GO" id="GO:0004674">
    <property type="term" value="F:protein serine/threonine kinase activity"/>
    <property type="evidence" value="ECO:0007669"/>
    <property type="project" value="UniProtKB-KW"/>
</dbReference>
<evidence type="ECO:0000256" key="3">
    <source>
        <dbReference type="ARBA" id="ARBA00010217"/>
    </source>
</evidence>
<evidence type="ECO:0000256" key="2">
    <source>
        <dbReference type="ARBA" id="ARBA00008536"/>
    </source>
</evidence>
<dbReference type="Pfam" id="PF00139">
    <property type="entry name" value="Lectin_legB"/>
    <property type="match status" value="3"/>
</dbReference>
<feature type="transmembrane region" description="Helical" evidence="20">
    <location>
        <begin position="247"/>
        <end position="270"/>
    </location>
</feature>
<dbReference type="InterPro" id="IPR001220">
    <property type="entry name" value="Legume_lectin_dom"/>
</dbReference>
<dbReference type="PROSITE" id="PS00307">
    <property type="entry name" value="LECTIN_LEGUME_BETA"/>
    <property type="match status" value="1"/>
</dbReference>
<feature type="transmembrane region" description="Helical" evidence="20">
    <location>
        <begin position="866"/>
        <end position="890"/>
    </location>
</feature>
<feature type="domain" description="Protein kinase" evidence="22">
    <location>
        <begin position="315"/>
        <end position="593"/>
    </location>
</feature>
<feature type="compositionally biased region" description="Low complexity" evidence="19">
    <location>
        <begin position="639"/>
        <end position="652"/>
    </location>
</feature>
<keyword evidence="9 21" id="KW-0732">Signal</keyword>
<dbReference type="PROSITE" id="PS00108">
    <property type="entry name" value="PROTEIN_KINASE_ST"/>
    <property type="match status" value="1"/>
</dbReference>
<dbReference type="InterPro" id="IPR013320">
    <property type="entry name" value="ConA-like_dom_sf"/>
</dbReference>
<dbReference type="PROSITE" id="PS50011">
    <property type="entry name" value="PROTEIN_KINASE_DOM"/>
    <property type="match status" value="1"/>
</dbReference>
<dbReference type="PROSITE" id="PS00107">
    <property type="entry name" value="PROTEIN_KINASE_ATP"/>
    <property type="match status" value="1"/>
</dbReference>
<keyword evidence="24" id="KW-1185">Reference proteome</keyword>
<dbReference type="InterPro" id="IPR019825">
    <property type="entry name" value="Lectin_legB_Mn/Ca_BS"/>
</dbReference>
<evidence type="ECO:0000256" key="19">
    <source>
        <dbReference type="SAM" id="MobiDB-lite"/>
    </source>
</evidence>
<evidence type="ECO:0000256" key="16">
    <source>
        <dbReference type="ARBA" id="ARBA00023170"/>
    </source>
</evidence>
<dbReference type="GO" id="GO:0005524">
    <property type="term" value="F:ATP binding"/>
    <property type="evidence" value="ECO:0007669"/>
    <property type="project" value="UniProtKB-UniRule"/>
</dbReference>
<dbReference type="SUPFAM" id="SSF56112">
    <property type="entry name" value="Protein kinase-like (PK-like)"/>
    <property type="match status" value="1"/>
</dbReference>
<dbReference type="Gene3D" id="1.10.510.10">
    <property type="entry name" value="Transferase(Phosphotransferase) domain 1"/>
    <property type="match status" value="1"/>
</dbReference>
<dbReference type="EC" id="2.7.11.1" evidence="4"/>
<protein>
    <recommendedName>
        <fullName evidence="4">non-specific serine/threonine protein kinase</fullName>
        <ecNumber evidence="4">2.7.11.1</ecNumber>
    </recommendedName>
</protein>
<dbReference type="PROSITE" id="PS00308">
    <property type="entry name" value="LECTIN_LEGUME_ALPHA"/>
    <property type="match status" value="1"/>
</dbReference>
<feature type="binding site" evidence="18">
    <location>
        <position position="344"/>
    </location>
    <ligand>
        <name>ATP</name>
        <dbReference type="ChEBI" id="CHEBI:30616"/>
    </ligand>
</feature>
<dbReference type="FunFam" id="1.10.510.10:FF:000240">
    <property type="entry name" value="Lectin-domain containing receptor kinase A4.3"/>
    <property type="match status" value="1"/>
</dbReference>
<evidence type="ECO:0000313" key="23">
    <source>
        <dbReference type="EMBL" id="KAG5581132.1"/>
    </source>
</evidence>
<evidence type="ECO:0000256" key="6">
    <source>
        <dbReference type="ARBA" id="ARBA00022527"/>
    </source>
</evidence>
<dbReference type="InterPro" id="IPR000985">
    <property type="entry name" value="Lectin_LegA_CS"/>
</dbReference>
<evidence type="ECO:0000256" key="10">
    <source>
        <dbReference type="ARBA" id="ARBA00022734"/>
    </source>
</evidence>
<reference evidence="23 24" key="1">
    <citation type="submission" date="2020-09" db="EMBL/GenBank/DDBJ databases">
        <title>De no assembly of potato wild relative species, Solanum commersonii.</title>
        <authorList>
            <person name="Cho K."/>
        </authorList>
    </citation>
    <scope>NUCLEOTIDE SEQUENCE [LARGE SCALE GENOMIC DNA]</scope>
    <source>
        <strain evidence="23">LZ3.2</strain>
        <tissue evidence="23">Leaf</tissue>
    </source>
</reference>
<evidence type="ECO:0000256" key="5">
    <source>
        <dbReference type="ARBA" id="ARBA00022475"/>
    </source>
</evidence>
<gene>
    <name evidence="23" type="ORF">H5410_051759</name>
</gene>
<evidence type="ECO:0000256" key="13">
    <source>
        <dbReference type="ARBA" id="ARBA00022840"/>
    </source>
</evidence>
<dbReference type="InterPro" id="IPR017441">
    <property type="entry name" value="Protein_kinase_ATP_BS"/>
</dbReference>
<organism evidence="23 24">
    <name type="scientific">Solanum commersonii</name>
    <name type="common">Commerson's wild potato</name>
    <name type="synonym">Commerson's nightshade</name>
    <dbReference type="NCBI Taxonomy" id="4109"/>
    <lineage>
        <taxon>Eukaryota</taxon>
        <taxon>Viridiplantae</taxon>
        <taxon>Streptophyta</taxon>
        <taxon>Embryophyta</taxon>
        <taxon>Tracheophyta</taxon>
        <taxon>Spermatophyta</taxon>
        <taxon>Magnoliopsida</taxon>
        <taxon>eudicotyledons</taxon>
        <taxon>Gunneridae</taxon>
        <taxon>Pentapetalae</taxon>
        <taxon>asterids</taxon>
        <taxon>lamiids</taxon>
        <taxon>Solanales</taxon>
        <taxon>Solanaceae</taxon>
        <taxon>Solanoideae</taxon>
        <taxon>Solaneae</taxon>
        <taxon>Solanum</taxon>
    </lineage>
</organism>
<evidence type="ECO:0000259" key="22">
    <source>
        <dbReference type="PROSITE" id="PS50011"/>
    </source>
</evidence>
<dbReference type="InterPro" id="IPR000719">
    <property type="entry name" value="Prot_kinase_dom"/>
</dbReference>
<evidence type="ECO:0000256" key="18">
    <source>
        <dbReference type="PROSITE-ProRule" id="PRU10141"/>
    </source>
</evidence>
<keyword evidence="6" id="KW-0723">Serine/threonine-protein kinase</keyword>
<evidence type="ECO:0000256" key="11">
    <source>
        <dbReference type="ARBA" id="ARBA00022741"/>
    </source>
</evidence>
<sequence>MAVFASVSYFVLIIPFVTSLSFNFDSFNPNDQNITYEADAYPNGVIQLTKNEQGSGLNDSIGRATYSKTLYLWDKASGNITDFTTHFSFGINSQGKRFYADGSKIHDKSAIGGSLGLRVYDGPNTSKNHPFVAVEFDTFKNYYDPPGDHVGVNINSMVSVVNVTWFSSIPNGKRTDAWISYNSTSKNLSVVFTGFQPQGNTTVTFLQTLSYNIDLRDYMPEWVTFGFSDVSLLTPDPDPSSKKLSGLVIGLISGGCVSVALSVLILFAFWRKRKVREDEDEDNDIIDGSMTNEFERSTGPKKFLYSELVRCTNNFSREEMLGQGGFGGVYKGYLSEPNSYIAVKRVSSESKQGIKEYASEVRIISRLRHKHLVQLIGWCHQKRELLLVYEFMPNGSLDYHLFKGRSHLTWSIRFKIAQGLASALLYLHDEWEQCVVHRDIKSSNIMLDSNFNAKLGDFGLVRLVDHDKESQTTVLAGTMGYMAPECVTTGKASKETDVYSFGVVALEIACGRKPIDPKAEEHQVNIVDWVWRLYGMGNLREAVDPRLSSEFNEEKVEHLLIVGLWCAHPDNNCRPSIRQATQVLNFEAPLPTLPLNMPVPTYCSPPQYGPTTSFASPYDSNCPGISEIHSSGTRDYTGSSNNTAASASSSPSASLFFNPNDQNLTYEADAYPTDRAIQLTKNQLGIGLNYSIGRATYSQSLYLWDNTSGNITDFSTHFSFEIDSHGEKLYADGLAFFLAPAGSRIPDDKSAAGGGLGLAIDSRQNTSRNHPFVAVEFDIHLNQYDPKGDHVVAFQMVREPQGNTTVTVLQTLSYNLDLTKYLPEWVTFGFSGATGRFIAIQTIYSWNFTSSLKYKVPDTSSKNKPGLVIGFISDGCVSVAVSVLILFAFWRKWKVREDEDDDIIDGSMNNEFQRSTGPKKFLYG</sequence>
<dbReference type="OrthoDB" id="1276959at2759"/>
<evidence type="ECO:0000313" key="24">
    <source>
        <dbReference type="Proteomes" id="UP000824120"/>
    </source>
</evidence>
<keyword evidence="5" id="KW-1003">Cell membrane</keyword>
<comment type="caution">
    <text evidence="23">The sequence shown here is derived from an EMBL/GenBank/DDBJ whole genome shotgun (WGS) entry which is preliminary data.</text>
</comment>
<keyword evidence="15 20" id="KW-0472">Membrane</keyword>
<keyword evidence="14 20" id="KW-1133">Transmembrane helix</keyword>
<dbReference type="Gene3D" id="2.60.120.200">
    <property type="match status" value="3"/>
</dbReference>
<keyword evidence="16" id="KW-0675">Receptor</keyword>
<keyword evidence="17" id="KW-0325">Glycoprotein</keyword>
<dbReference type="EMBL" id="JACXVP010000010">
    <property type="protein sequence ID" value="KAG5581132.1"/>
    <property type="molecule type" value="Genomic_DNA"/>
</dbReference>
<dbReference type="GO" id="GO:0005886">
    <property type="term" value="C:plasma membrane"/>
    <property type="evidence" value="ECO:0007669"/>
    <property type="project" value="UniProtKB-SubCell"/>
</dbReference>
<keyword evidence="11 18" id="KW-0547">Nucleotide-binding</keyword>
<dbReference type="Gene3D" id="3.30.200.20">
    <property type="entry name" value="Phosphorylase Kinase, domain 1"/>
    <property type="match status" value="1"/>
</dbReference>
<evidence type="ECO:0000256" key="12">
    <source>
        <dbReference type="ARBA" id="ARBA00022777"/>
    </source>
</evidence>
<dbReference type="GO" id="GO:0030246">
    <property type="term" value="F:carbohydrate binding"/>
    <property type="evidence" value="ECO:0007669"/>
    <property type="project" value="UniProtKB-KW"/>
</dbReference>
<evidence type="ECO:0000256" key="8">
    <source>
        <dbReference type="ARBA" id="ARBA00022692"/>
    </source>
</evidence>
<dbReference type="InterPro" id="IPR011009">
    <property type="entry name" value="Kinase-like_dom_sf"/>
</dbReference>
<feature type="signal peptide" evidence="21">
    <location>
        <begin position="1"/>
        <end position="19"/>
    </location>
</feature>
<keyword evidence="10" id="KW-0430">Lectin</keyword>